<keyword evidence="2" id="KW-1133">Transmembrane helix</keyword>
<evidence type="ECO:0000256" key="1">
    <source>
        <dbReference type="SAM" id="MobiDB-lite"/>
    </source>
</evidence>
<feature type="transmembrane region" description="Helical" evidence="2">
    <location>
        <begin position="144"/>
        <end position="164"/>
    </location>
</feature>
<keyword evidence="2" id="KW-0812">Transmembrane</keyword>
<feature type="transmembrane region" description="Helical" evidence="2">
    <location>
        <begin position="93"/>
        <end position="112"/>
    </location>
</feature>
<evidence type="ECO:0000256" key="2">
    <source>
        <dbReference type="SAM" id="Phobius"/>
    </source>
</evidence>
<feature type="region of interest" description="Disordered" evidence="1">
    <location>
        <begin position="52"/>
        <end position="71"/>
    </location>
</feature>
<evidence type="ECO:0000313" key="3">
    <source>
        <dbReference type="EMBL" id="KAK9834711.1"/>
    </source>
</evidence>
<organism evidence="3 4">
    <name type="scientific">Apatococcus lobatus</name>
    <dbReference type="NCBI Taxonomy" id="904363"/>
    <lineage>
        <taxon>Eukaryota</taxon>
        <taxon>Viridiplantae</taxon>
        <taxon>Chlorophyta</taxon>
        <taxon>core chlorophytes</taxon>
        <taxon>Trebouxiophyceae</taxon>
        <taxon>Chlorellales</taxon>
        <taxon>Chlorellaceae</taxon>
        <taxon>Apatococcus</taxon>
    </lineage>
</organism>
<protein>
    <submittedName>
        <fullName evidence="3">Uncharacterized protein</fullName>
    </submittedName>
</protein>
<dbReference type="Proteomes" id="UP001438707">
    <property type="component" value="Unassembled WGS sequence"/>
</dbReference>
<feature type="compositionally biased region" description="Basic and acidic residues" evidence="1">
    <location>
        <begin position="60"/>
        <end position="71"/>
    </location>
</feature>
<keyword evidence="4" id="KW-1185">Reference proteome</keyword>
<dbReference type="EMBL" id="JALJOS010000009">
    <property type="protein sequence ID" value="KAK9834711.1"/>
    <property type="molecule type" value="Genomic_DNA"/>
</dbReference>
<proteinExistence type="predicted"/>
<feature type="transmembrane region" description="Helical" evidence="2">
    <location>
        <begin position="119"/>
        <end position="138"/>
    </location>
</feature>
<keyword evidence="2" id="KW-0472">Membrane</keyword>
<reference evidence="3 4" key="1">
    <citation type="journal article" date="2024" name="Nat. Commun.">
        <title>Phylogenomics reveals the evolutionary origins of lichenization in chlorophyte algae.</title>
        <authorList>
            <person name="Puginier C."/>
            <person name="Libourel C."/>
            <person name="Otte J."/>
            <person name="Skaloud P."/>
            <person name="Haon M."/>
            <person name="Grisel S."/>
            <person name="Petersen M."/>
            <person name="Berrin J.G."/>
            <person name="Delaux P.M."/>
            <person name="Dal Grande F."/>
            <person name="Keller J."/>
        </authorList>
    </citation>
    <scope>NUCLEOTIDE SEQUENCE [LARGE SCALE GENOMIC DNA]</scope>
    <source>
        <strain evidence="3 4">SAG 2145</strain>
    </source>
</reference>
<dbReference type="AlphaFoldDB" id="A0AAW1RMX1"/>
<name>A0AAW1RMX1_9CHLO</name>
<gene>
    <name evidence="3" type="ORF">WJX74_008398</name>
</gene>
<accession>A0AAW1RMX1</accession>
<comment type="caution">
    <text evidence="3">The sequence shown here is derived from an EMBL/GenBank/DDBJ whole genome shotgun (WGS) entry which is preliminary data.</text>
</comment>
<evidence type="ECO:0000313" key="4">
    <source>
        <dbReference type="Proteomes" id="UP001438707"/>
    </source>
</evidence>
<sequence length="172" mass="18301">MLGCLRFRVHPGTCDPCSRSLLPPRVKARVNSLIRPQEPGACRRKFPLCQAADSGGSQSTREKANNAADSGERKSLQEALVQRAMAWSFGEKVVAAVAAAGILWAIPRLLLFSLAQMEGVAVIALIGVEEAVAALLLLAFRYLAIGGLFVLAATVVFLVVALVAKKAFGRDN</sequence>